<gene>
    <name evidence="2" type="ORF">SVUK_LOCUS9901</name>
</gene>
<feature type="domain" description="BAAT/Acyl-CoA thioester hydrolase C-terminal" evidence="1">
    <location>
        <begin position="97"/>
        <end position="260"/>
    </location>
</feature>
<dbReference type="GO" id="GO:0006637">
    <property type="term" value="P:acyl-CoA metabolic process"/>
    <property type="evidence" value="ECO:0007669"/>
    <property type="project" value="TreeGrafter"/>
</dbReference>
<evidence type="ECO:0000259" key="1">
    <source>
        <dbReference type="Pfam" id="PF08840"/>
    </source>
</evidence>
<dbReference type="InterPro" id="IPR014940">
    <property type="entry name" value="BAAT_C"/>
</dbReference>
<dbReference type="AlphaFoldDB" id="A0A3P7J3A5"/>
<reference evidence="2 3" key="1">
    <citation type="submission" date="2018-11" db="EMBL/GenBank/DDBJ databases">
        <authorList>
            <consortium name="Pathogen Informatics"/>
        </authorList>
    </citation>
    <scope>NUCLEOTIDE SEQUENCE [LARGE SCALE GENOMIC DNA]</scope>
</reference>
<dbReference type="EMBL" id="UYYB01094732">
    <property type="protein sequence ID" value="VDM74903.1"/>
    <property type="molecule type" value="Genomic_DNA"/>
</dbReference>
<evidence type="ECO:0000313" key="2">
    <source>
        <dbReference type="EMBL" id="VDM74903.1"/>
    </source>
</evidence>
<dbReference type="PANTHER" id="PTHR10824:SF4">
    <property type="entry name" value="ACYL-COENZYME A THIOESTERASE 1-LIKE"/>
    <property type="match status" value="1"/>
</dbReference>
<dbReference type="OrthoDB" id="6347013at2759"/>
<protein>
    <recommendedName>
        <fullName evidence="1">BAAT/Acyl-CoA thioester hydrolase C-terminal domain-containing protein</fullName>
    </recommendedName>
</protein>
<dbReference type="Proteomes" id="UP000270094">
    <property type="component" value="Unassembled WGS sequence"/>
</dbReference>
<organism evidence="2 3">
    <name type="scientific">Strongylus vulgaris</name>
    <name type="common">Blood worm</name>
    <dbReference type="NCBI Taxonomy" id="40348"/>
    <lineage>
        <taxon>Eukaryota</taxon>
        <taxon>Metazoa</taxon>
        <taxon>Ecdysozoa</taxon>
        <taxon>Nematoda</taxon>
        <taxon>Chromadorea</taxon>
        <taxon>Rhabditida</taxon>
        <taxon>Rhabditina</taxon>
        <taxon>Rhabditomorpha</taxon>
        <taxon>Strongyloidea</taxon>
        <taxon>Strongylidae</taxon>
        <taxon>Strongylus</taxon>
    </lineage>
</organism>
<proteinExistence type="predicted"/>
<sequence>MRDSTGKPLSSVPLVKRWIHPAVIREEVEEDGICGTLFKPPGEGPFSSILDLSGTGGGINEHKGAALASEGFCVLSLAYFQYKTLITDLNDLDLDYFEIIAVCSINGTHVIGEIVKIKEHGKRLPYTEIPADKIYYINQALCYDKSVKHMEITEETDLKIETSPRRTAFRLVASLDDLSTSTVFVTRYLEKKLRDSSHYVEVDMVPGGHVMDPPYFPAHQVVYSKFADSIQAYGGEPCIHGASESKAWSNTIAFFKKFLGSPRPLGDYRRIVATARSHL</sequence>
<dbReference type="Gene3D" id="3.40.50.1820">
    <property type="entry name" value="alpha/beta hydrolase"/>
    <property type="match status" value="2"/>
</dbReference>
<evidence type="ECO:0000313" key="3">
    <source>
        <dbReference type="Proteomes" id="UP000270094"/>
    </source>
</evidence>
<dbReference type="GO" id="GO:0047617">
    <property type="term" value="F:fatty acyl-CoA hydrolase activity"/>
    <property type="evidence" value="ECO:0007669"/>
    <property type="project" value="TreeGrafter"/>
</dbReference>
<dbReference type="GO" id="GO:0006631">
    <property type="term" value="P:fatty acid metabolic process"/>
    <property type="evidence" value="ECO:0007669"/>
    <property type="project" value="TreeGrafter"/>
</dbReference>
<dbReference type="InterPro" id="IPR029058">
    <property type="entry name" value="AB_hydrolase_fold"/>
</dbReference>
<dbReference type="Pfam" id="PF08840">
    <property type="entry name" value="BAAT_C"/>
    <property type="match status" value="1"/>
</dbReference>
<name>A0A3P7J3A5_STRVU</name>
<accession>A0A3P7J3A5</accession>
<keyword evidence="3" id="KW-1185">Reference proteome</keyword>
<dbReference type="PANTHER" id="PTHR10824">
    <property type="entry name" value="ACYL-COENZYME A THIOESTERASE-RELATED"/>
    <property type="match status" value="1"/>
</dbReference>